<evidence type="ECO:0000313" key="8">
    <source>
        <dbReference type="Proteomes" id="UP000313390"/>
    </source>
</evidence>
<dbReference type="InterPro" id="IPR037027">
    <property type="entry name" value="YqgF/RNaseH-like_dom_sf"/>
</dbReference>
<dbReference type="Gene3D" id="2.40.50.140">
    <property type="entry name" value="Nucleic acid-binding proteins"/>
    <property type="match status" value="1"/>
</dbReference>
<dbReference type="Pfam" id="PF16921">
    <property type="entry name" value="Tex_YqgF"/>
    <property type="match status" value="1"/>
</dbReference>
<dbReference type="FunFam" id="1.10.150.310:FF:000001">
    <property type="entry name" value="RNA-binding transcriptional accessory protein"/>
    <property type="match status" value="1"/>
</dbReference>
<dbReference type="PROSITE" id="PS50126">
    <property type="entry name" value="S1"/>
    <property type="match status" value="1"/>
</dbReference>
<dbReference type="InterPro" id="IPR012340">
    <property type="entry name" value="NA-bd_OB-fold"/>
</dbReference>
<feature type="region of interest" description="Disordered" evidence="4">
    <location>
        <begin position="716"/>
        <end position="767"/>
    </location>
</feature>
<dbReference type="InterPro" id="IPR023319">
    <property type="entry name" value="Tex-like_HTH_dom_sf"/>
</dbReference>
<comment type="caution">
    <text evidence="7">The sequence shown here is derived from an EMBL/GenBank/DDBJ whole genome shotgun (WGS) entry which is preliminary data.</text>
</comment>
<comment type="function">
    <text evidence="1">Binds mRNA; thus facilitating recognition of the initiation point. It is needed to translate mRNA with a short Shine-Dalgarno (SD) purine-rich sequence.</text>
</comment>
<dbReference type="Proteomes" id="UP000553980">
    <property type="component" value="Unassembled WGS sequence"/>
</dbReference>
<reference evidence="6 9" key="3">
    <citation type="submission" date="2020-08" db="EMBL/GenBank/DDBJ databases">
        <title>Genomic Encyclopedia of Type Strains, Phase IV (KMG-IV): sequencing the most valuable type-strain genomes for metagenomic binning, comparative biology and taxonomic classification.</title>
        <authorList>
            <person name="Goeker M."/>
        </authorList>
    </citation>
    <scope>NUCLEOTIDE SEQUENCE [LARGE SCALE GENOMIC DNA]</scope>
    <source>
        <strain evidence="6 9">DSM 23868</strain>
    </source>
</reference>
<dbReference type="InterPro" id="IPR018974">
    <property type="entry name" value="Tex-like_N"/>
</dbReference>
<dbReference type="AlphaFoldDB" id="A0A5C5CIC2"/>
<evidence type="ECO:0000256" key="3">
    <source>
        <dbReference type="ARBA" id="ARBA00035517"/>
    </source>
</evidence>
<dbReference type="Pfam" id="PF00575">
    <property type="entry name" value="S1"/>
    <property type="match status" value="1"/>
</dbReference>
<dbReference type="Gene3D" id="1.10.3500.10">
    <property type="entry name" value="Tex N-terminal region-like"/>
    <property type="match status" value="1"/>
</dbReference>
<dbReference type="InterPro" id="IPR010994">
    <property type="entry name" value="RuvA_2-like"/>
</dbReference>
<dbReference type="InterPro" id="IPR023323">
    <property type="entry name" value="Tex-like_dom_sf"/>
</dbReference>
<dbReference type="InterPro" id="IPR041692">
    <property type="entry name" value="HHH_9"/>
</dbReference>
<keyword evidence="9" id="KW-1185">Reference proteome</keyword>
<evidence type="ECO:0000256" key="1">
    <source>
        <dbReference type="ARBA" id="ARBA00025604"/>
    </source>
</evidence>
<dbReference type="SMART" id="SM00316">
    <property type="entry name" value="S1"/>
    <property type="match status" value="1"/>
</dbReference>
<sequence>MADITKRIAGIIAAEINAKPEQAIAAIGLLDEGSTVPFVARYRKEVTGGLDDTQLRQLSERLAYLRELEARRSSILESIRSQEKLTPELELKIAGVQTKAELEDLYLPYKPKRRTKAEIARERGLGPLAEAILTDRRLVPTEIAAQYVAGEVADVKAALDGARDIIAEGFSENADLIGNLRNYLKDRAVLRSRVVDGKQDAGAKFSDYFDHSERWANVAGHRALAMLRGRNEDFLSLDIEIDADDTSPVKPVERKIAAAYNIGATLPGDRWLMEVAGWAWRVKLSLSLSLDLMRDLRERAEEEAINVFARNLKDLLLAAPAGSRATMGLDPGIRTGVKVAIVDGTGKLLDTTTVYPFPPKNDVRGTQAELASLIRKHKIELIAIGNGTGSRETERLVVDMLNDLPAPKPLKVIVSEAGASVYSASEAAASEFPQLDVSLRGAVSIARRLQDPLAELVKIDPKSIGVGQYQHDVDQSRLARSLDAVVEDAVNAVGVDLNTASASLLARVSGLGKSLAEAIVAHRDDAGAFKNRKELLKVARLGNRAFEQCAGFLRIANGTEPLDASSVHPEAYGVAKKIVSACGRDVRSLMGDSVALKALDPRVFVDERFGLPTVRDIIAELDKPGRDPRPEFKTATFADGIDDIKDLKPGMMLEGTVTNVAAFGAFVDIGVHQDGLVHVSQLADRFVKDPHEVVKAGDVVKVRVTEVDVPRKRIGLTMRKDGGEAPAPRGPVSRDRQPAKNFAPQRKQEQPSTGGFGAALLEAMKKK</sequence>
<dbReference type="RefSeq" id="WP_140021619.1">
    <property type="nucleotide sequence ID" value="NZ_JACIEX010000008.1"/>
</dbReference>
<dbReference type="OrthoDB" id="9804714at2"/>
<reference evidence="7" key="2">
    <citation type="submission" date="2019-06" db="EMBL/GenBank/DDBJ databases">
        <authorList>
            <person name="Hu M."/>
        </authorList>
    </citation>
    <scope>NUCLEOTIDE SEQUENCE</scope>
    <source>
        <strain evidence="7">08RB2639</strain>
    </source>
</reference>
<dbReference type="InterPro" id="IPR044146">
    <property type="entry name" value="S1_Tex"/>
</dbReference>
<dbReference type="GO" id="GO:0006139">
    <property type="term" value="P:nucleobase-containing compound metabolic process"/>
    <property type="evidence" value="ECO:0007669"/>
    <property type="project" value="InterPro"/>
</dbReference>
<dbReference type="CDD" id="cd05685">
    <property type="entry name" value="S1_Tex"/>
    <property type="match status" value="1"/>
</dbReference>
<dbReference type="PANTHER" id="PTHR10724:SF10">
    <property type="entry name" value="S1 RNA-BINDING DOMAIN-CONTAINING PROTEIN 1"/>
    <property type="match status" value="1"/>
</dbReference>
<dbReference type="InterPro" id="IPR032639">
    <property type="entry name" value="Tex_YqgF"/>
</dbReference>
<dbReference type="Pfam" id="PF09371">
    <property type="entry name" value="Tex_N"/>
    <property type="match status" value="1"/>
</dbReference>
<evidence type="ECO:0000313" key="6">
    <source>
        <dbReference type="EMBL" id="MBB4094899.1"/>
    </source>
</evidence>
<dbReference type="InterPro" id="IPR006641">
    <property type="entry name" value="YqgF/RNaseH-like_dom"/>
</dbReference>
<dbReference type="InterPro" id="IPR003029">
    <property type="entry name" value="S1_domain"/>
</dbReference>
<dbReference type="PANTHER" id="PTHR10724">
    <property type="entry name" value="30S RIBOSOMAL PROTEIN S1"/>
    <property type="match status" value="1"/>
</dbReference>
<dbReference type="EMBL" id="VEWK01000008">
    <property type="protein sequence ID" value="TNV11040.1"/>
    <property type="molecule type" value="Genomic_DNA"/>
</dbReference>
<dbReference type="SMART" id="SM00732">
    <property type="entry name" value="YqgFc"/>
    <property type="match status" value="1"/>
</dbReference>
<dbReference type="Gene3D" id="1.10.10.650">
    <property type="entry name" value="RuvA domain 2-like"/>
    <property type="match status" value="1"/>
</dbReference>
<gene>
    <name evidence="7" type="ORF">FIB18_15830</name>
    <name evidence="6" type="ORF">GGQ79_003438</name>
</gene>
<evidence type="ECO:0000256" key="4">
    <source>
        <dbReference type="SAM" id="MobiDB-lite"/>
    </source>
</evidence>
<dbReference type="GO" id="GO:0006412">
    <property type="term" value="P:translation"/>
    <property type="evidence" value="ECO:0007669"/>
    <property type="project" value="TreeGrafter"/>
</dbReference>
<dbReference type="Gene3D" id="1.10.150.310">
    <property type="entry name" value="Tex RuvX-like domain-like"/>
    <property type="match status" value="1"/>
</dbReference>
<evidence type="ECO:0000313" key="7">
    <source>
        <dbReference type="EMBL" id="TNV11040.1"/>
    </source>
</evidence>
<dbReference type="GO" id="GO:0005737">
    <property type="term" value="C:cytoplasm"/>
    <property type="evidence" value="ECO:0007669"/>
    <property type="project" value="UniProtKB-ARBA"/>
</dbReference>
<dbReference type="Pfam" id="PF17674">
    <property type="entry name" value="HHH_9"/>
    <property type="match status" value="1"/>
</dbReference>
<dbReference type="SUPFAM" id="SSF47781">
    <property type="entry name" value="RuvA domain 2-like"/>
    <property type="match status" value="2"/>
</dbReference>
<proteinExistence type="predicted"/>
<evidence type="ECO:0000313" key="9">
    <source>
        <dbReference type="Proteomes" id="UP000553980"/>
    </source>
</evidence>
<name>A0A5C5CIC2_9HYPH</name>
<evidence type="ECO:0000256" key="2">
    <source>
        <dbReference type="ARBA" id="ARBA00035293"/>
    </source>
</evidence>
<evidence type="ECO:0000259" key="5">
    <source>
        <dbReference type="PROSITE" id="PS50126"/>
    </source>
</evidence>
<dbReference type="EMBL" id="JACIEX010000008">
    <property type="protein sequence ID" value="MBB4094899.1"/>
    <property type="molecule type" value="Genomic_DNA"/>
</dbReference>
<dbReference type="FunFam" id="2.40.50.140:FF:000051">
    <property type="entry name" value="RNA-binding transcriptional accessory protein"/>
    <property type="match status" value="1"/>
</dbReference>
<reference evidence="7 8" key="1">
    <citation type="journal article" date="2011" name="Int. J. Syst. Evol. Microbiol.">
        <title>Ochrobactrum pecoris sp. nov., isolated from farm animals.</title>
        <authorList>
            <person name="Kampfer P."/>
            <person name="Huber B."/>
            <person name="Busse H.J."/>
            <person name="Scholz H.C."/>
            <person name="Tomaso H."/>
            <person name="Hotzel H."/>
            <person name="Melzer F."/>
        </authorList>
    </citation>
    <scope>NUCLEOTIDE SEQUENCE [LARGE SCALE GENOMIC DNA]</scope>
    <source>
        <strain evidence="7 8">08RB2639</strain>
    </source>
</reference>
<feature type="domain" description="S1 motif" evidence="5">
    <location>
        <begin position="650"/>
        <end position="719"/>
    </location>
</feature>
<dbReference type="GO" id="GO:0003729">
    <property type="term" value="F:mRNA binding"/>
    <property type="evidence" value="ECO:0007669"/>
    <property type="project" value="TreeGrafter"/>
</dbReference>
<dbReference type="FunFam" id="3.30.420.140:FF:000001">
    <property type="entry name" value="RNA-binding transcriptional accessory protein"/>
    <property type="match status" value="1"/>
</dbReference>
<dbReference type="SUPFAM" id="SSF50249">
    <property type="entry name" value="Nucleic acid-binding proteins"/>
    <property type="match status" value="1"/>
</dbReference>
<dbReference type="InterPro" id="IPR055179">
    <property type="entry name" value="Tex-like_central_region"/>
</dbReference>
<organism evidence="7 8">
    <name type="scientific">Brucella pecoris</name>
    <dbReference type="NCBI Taxonomy" id="867683"/>
    <lineage>
        <taxon>Bacteria</taxon>
        <taxon>Pseudomonadati</taxon>
        <taxon>Pseudomonadota</taxon>
        <taxon>Alphaproteobacteria</taxon>
        <taxon>Hyphomicrobiales</taxon>
        <taxon>Brucellaceae</taxon>
        <taxon>Brucella/Ochrobactrum group</taxon>
        <taxon>Brucella</taxon>
    </lineage>
</organism>
<protein>
    <recommendedName>
        <fullName evidence="2">Small ribosomal subunit protein bS1</fullName>
    </recommendedName>
    <alternativeName>
        <fullName evidence="3">30S ribosomal protein S1</fullName>
    </alternativeName>
</protein>
<dbReference type="Gene3D" id="3.30.420.140">
    <property type="entry name" value="YqgF/RNase H-like domain"/>
    <property type="match status" value="1"/>
</dbReference>
<dbReference type="FunFam" id="1.10.10.650:FF:000001">
    <property type="entry name" value="S1 RNA-binding domain 1"/>
    <property type="match status" value="1"/>
</dbReference>
<dbReference type="GO" id="GO:0003735">
    <property type="term" value="F:structural constituent of ribosome"/>
    <property type="evidence" value="ECO:0007669"/>
    <property type="project" value="TreeGrafter"/>
</dbReference>
<dbReference type="Pfam" id="PF22706">
    <property type="entry name" value="Tex_central_region"/>
    <property type="match status" value="1"/>
</dbReference>
<dbReference type="Proteomes" id="UP000313390">
    <property type="component" value="Unassembled WGS sequence"/>
</dbReference>
<dbReference type="InterPro" id="IPR012337">
    <property type="entry name" value="RNaseH-like_sf"/>
</dbReference>
<accession>A0A5C5CIC2</accession>
<dbReference type="SUPFAM" id="SSF158832">
    <property type="entry name" value="Tex N-terminal region-like"/>
    <property type="match status" value="1"/>
</dbReference>
<dbReference type="SUPFAM" id="SSF53098">
    <property type="entry name" value="Ribonuclease H-like"/>
    <property type="match status" value="1"/>
</dbReference>
<dbReference type="Pfam" id="PF12836">
    <property type="entry name" value="HHH_3"/>
    <property type="match status" value="1"/>
</dbReference>
<dbReference type="InterPro" id="IPR050437">
    <property type="entry name" value="Ribos_protein_bS1-like"/>
</dbReference>